<comment type="caution">
    <text evidence="1">The sequence shown here is derived from an EMBL/GenBank/DDBJ whole genome shotgun (WGS) entry which is preliminary data.</text>
</comment>
<evidence type="ECO:0000313" key="1">
    <source>
        <dbReference type="EMBL" id="KAJ7996708.1"/>
    </source>
</evidence>
<dbReference type="EMBL" id="CM055747">
    <property type="protein sequence ID" value="KAJ7996708.1"/>
    <property type="molecule type" value="Genomic_DNA"/>
</dbReference>
<proteinExistence type="predicted"/>
<dbReference type="Proteomes" id="UP001157502">
    <property type="component" value="Chromosome 20"/>
</dbReference>
<organism evidence="1 2">
    <name type="scientific">Dallia pectoralis</name>
    <name type="common">Alaska blackfish</name>
    <dbReference type="NCBI Taxonomy" id="75939"/>
    <lineage>
        <taxon>Eukaryota</taxon>
        <taxon>Metazoa</taxon>
        <taxon>Chordata</taxon>
        <taxon>Craniata</taxon>
        <taxon>Vertebrata</taxon>
        <taxon>Euteleostomi</taxon>
        <taxon>Actinopterygii</taxon>
        <taxon>Neopterygii</taxon>
        <taxon>Teleostei</taxon>
        <taxon>Protacanthopterygii</taxon>
        <taxon>Esociformes</taxon>
        <taxon>Umbridae</taxon>
        <taxon>Dallia</taxon>
    </lineage>
</organism>
<accession>A0ACC2FZK7</accession>
<sequence length="309" mass="32605">MSSSLTTTPPSLTSFYPTAVPSSAFKIPYIPVPVPASFTSSGSIRTASTTPADANAPSAPDTTPAHMSTVPPFPTPSPTAVPKASPAPCLSSPVLTPTSAKPGEHQTSEDRGEDVASPNGLDVRDTRNNSAKREEKHQGSQNETHKVHQAPPTEKKTPALKATGLSKIPVCGGGRSGKLPIRETHPKDDEKNCDPPTPEREEESQRSSLQHTVSKDTISTSSSLADSQADLPSAKHSPEEILERRQPAVYGSVSRDSKIPVKHGSQSNIPVPHGAKEPPRSKIPLSKVPVRRIGNKPPASAAAVVQIRK</sequence>
<gene>
    <name evidence="1" type="ORF">DPEC_G00239820</name>
</gene>
<protein>
    <submittedName>
        <fullName evidence="1">Uncharacterized protein</fullName>
    </submittedName>
</protein>
<reference evidence="1" key="1">
    <citation type="submission" date="2021-05" db="EMBL/GenBank/DDBJ databases">
        <authorList>
            <person name="Pan Q."/>
            <person name="Jouanno E."/>
            <person name="Zahm M."/>
            <person name="Klopp C."/>
            <person name="Cabau C."/>
            <person name="Louis A."/>
            <person name="Berthelot C."/>
            <person name="Parey E."/>
            <person name="Roest Crollius H."/>
            <person name="Montfort J."/>
            <person name="Robinson-Rechavi M."/>
            <person name="Bouchez O."/>
            <person name="Lampietro C."/>
            <person name="Lopez Roques C."/>
            <person name="Donnadieu C."/>
            <person name="Postlethwait J."/>
            <person name="Bobe J."/>
            <person name="Dillon D."/>
            <person name="Chandos A."/>
            <person name="von Hippel F."/>
            <person name="Guiguen Y."/>
        </authorList>
    </citation>
    <scope>NUCLEOTIDE SEQUENCE</scope>
    <source>
        <strain evidence="1">YG-Jan2019</strain>
    </source>
</reference>
<keyword evidence="2" id="KW-1185">Reference proteome</keyword>
<name>A0ACC2FZK7_DALPE</name>
<evidence type="ECO:0000313" key="2">
    <source>
        <dbReference type="Proteomes" id="UP001157502"/>
    </source>
</evidence>